<accession>A0A495V1W0</accession>
<evidence type="ECO:0000256" key="1">
    <source>
        <dbReference type="SAM" id="SignalP"/>
    </source>
</evidence>
<dbReference type="OrthoDB" id="5769122at2"/>
<name>A0A495V1W0_9GAMM</name>
<organism evidence="2 3">
    <name type="scientific">Thiocapsa rosea</name>
    <dbReference type="NCBI Taxonomy" id="69360"/>
    <lineage>
        <taxon>Bacteria</taxon>
        <taxon>Pseudomonadati</taxon>
        <taxon>Pseudomonadota</taxon>
        <taxon>Gammaproteobacteria</taxon>
        <taxon>Chromatiales</taxon>
        <taxon>Chromatiaceae</taxon>
        <taxon>Thiocapsa</taxon>
    </lineage>
</organism>
<dbReference type="EMBL" id="RBXL01000001">
    <property type="protein sequence ID" value="RKT43422.1"/>
    <property type="molecule type" value="Genomic_DNA"/>
</dbReference>
<dbReference type="AlphaFoldDB" id="A0A495V1W0"/>
<dbReference type="RefSeq" id="WP_120795997.1">
    <property type="nucleotide sequence ID" value="NZ_RBXL01000001.1"/>
</dbReference>
<dbReference type="Proteomes" id="UP000274556">
    <property type="component" value="Unassembled WGS sequence"/>
</dbReference>
<protein>
    <recommendedName>
        <fullName evidence="4">Copper binding protein CusF</fullName>
    </recommendedName>
</protein>
<sequence length="191" mass="20045">MNGKPMALTLAFALAGGIIVVSSTAQADVTVIPVTGSEVTSEISGIVEIVNVERRMLTIKTPDGRFHVINVPEQVGPLDQIKIGNKLTITETEAVLIDLVKGPDPAAVGTTQETVVDRERGAKPAGTLTDTMTLYGRIAAVDKANRKVSVQGAQETVDFTVNDPALLAELAVGDGVVATFIRSVKGKVEVR</sequence>
<evidence type="ECO:0000313" key="2">
    <source>
        <dbReference type="EMBL" id="RKT43422.1"/>
    </source>
</evidence>
<evidence type="ECO:0000313" key="3">
    <source>
        <dbReference type="Proteomes" id="UP000274556"/>
    </source>
</evidence>
<reference evidence="2 3" key="1">
    <citation type="submission" date="2018-10" db="EMBL/GenBank/DDBJ databases">
        <title>Genomic Encyclopedia of Archaeal and Bacterial Type Strains, Phase II (KMG-II): from individual species to whole genera.</title>
        <authorList>
            <person name="Goeker M."/>
        </authorList>
    </citation>
    <scope>NUCLEOTIDE SEQUENCE [LARGE SCALE GENOMIC DNA]</scope>
    <source>
        <strain evidence="2 3">DSM 235</strain>
    </source>
</reference>
<gene>
    <name evidence="2" type="ORF">BDD21_0756</name>
</gene>
<feature type="signal peptide" evidence="1">
    <location>
        <begin position="1"/>
        <end position="27"/>
    </location>
</feature>
<keyword evidence="1" id="KW-0732">Signal</keyword>
<evidence type="ECO:0008006" key="4">
    <source>
        <dbReference type="Google" id="ProtNLM"/>
    </source>
</evidence>
<keyword evidence="3" id="KW-1185">Reference proteome</keyword>
<feature type="chain" id="PRO_5019829823" description="Copper binding protein CusF" evidence="1">
    <location>
        <begin position="28"/>
        <end position="191"/>
    </location>
</feature>
<comment type="caution">
    <text evidence="2">The sequence shown here is derived from an EMBL/GenBank/DDBJ whole genome shotgun (WGS) entry which is preliminary data.</text>
</comment>
<proteinExistence type="predicted"/>